<evidence type="ECO:0000313" key="4">
    <source>
        <dbReference type="Proteomes" id="UP001266099"/>
    </source>
</evidence>
<comment type="caution">
    <text evidence="2">The sequence shown here is derived from an EMBL/GenBank/DDBJ whole genome shotgun (WGS) entry which is preliminary data.</text>
</comment>
<reference evidence="2 4" key="1">
    <citation type="submission" date="2023-07" db="EMBL/GenBank/DDBJ databases">
        <title>Sequencing the genomes of 1000 actinobacteria strains.</title>
        <authorList>
            <person name="Klenk H.-P."/>
        </authorList>
    </citation>
    <scope>NUCLEOTIDE SEQUENCE [LARGE SCALE GENOMIC DNA]</scope>
    <source>
        <strain evidence="2 4">DSM 15539</strain>
    </source>
</reference>
<dbReference type="EMBL" id="JAVDUJ010000001">
    <property type="protein sequence ID" value="MDR6938466.1"/>
    <property type="molecule type" value="Genomic_DNA"/>
</dbReference>
<evidence type="ECO:0000259" key="1">
    <source>
        <dbReference type="Pfam" id="PF20282"/>
    </source>
</evidence>
<evidence type="ECO:0000313" key="2">
    <source>
        <dbReference type="EMBL" id="MDR6938466.1"/>
    </source>
</evidence>
<proteinExistence type="predicted"/>
<dbReference type="EMBL" id="JAVDUJ010000001">
    <property type="protein sequence ID" value="MDR6940158.1"/>
    <property type="molecule type" value="Genomic_DNA"/>
</dbReference>
<accession>A0ABU1SZ98</accession>
<dbReference type="InterPro" id="IPR046914">
    <property type="entry name" value="ABC-3C_CTD6"/>
</dbReference>
<organism evidence="2 4">
    <name type="scientific">Arcanobacterium hippocoleae</name>
    <dbReference type="NCBI Taxonomy" id="149017"/>
    <lineage>
        <taxon>Bacteria</taxon>
        <taxon>Bacillati</taxon>
        <taxon>Actinomycetota</taxon>
        <taxon>Actinomycetes</taxon>
        <taxon>Actinomycetales</taxon>
        <taxon>Actinomycetaceae</taxon>
        <taxon>Arcanobacterium</taxon>
    </lineage>
</organism>
<name>A0ABU1SZ98_9ACTO</name>
<gene>
    <name evidence="2" type="ORF">J2S36_000009</name>
    <name evidence="3" type="ORF">J2S36_001701</name>
</gene>
<feature type="domain" description="ABC-three component systems C-terminal" evidence="1">
    <location>
        <begin position="187"/>
        <end position="320"/>
    </location>
</feature>
<sequence>MGEKNNFTQLVDALRPMMKGTRKLGEFTAFVIDLGLVPAPDTGDERTAIELRAVSTWKGYANGSYPMKPDFAGELAGRWDEEEFSSNLLDWYQEPVLNELADRLHHIDARINKGNVGRGLGALIREVLVSIRDTAPSPLEVSLNLPTPAPQSVAPYIDEKTNRLRLGDQSVGLPPKKDVPEHIQPDELIYVAALLHAYCEGLPTSNLEPVIDDIPPRWSAHFQDQRKAFYSAEWVREASWSCIHNGKAMFDEFLDSMHAGVTDTNLRTYPNGVERLLATLAQAVQVQLDRQRLDQIITLIDVWSRKGSCHELAAQGRLSWVDA</sequence>
<keyword evidence="4" id="KW-1185">Reference proteome</keyword>
<evidence type="ECO:0000313" key="3">
    <source>
        <dbReference type="EMBL" id="MDR6940158.1"/>
    </source>
</evidence>
<dbReference type="RefSeq" id="WP_309954326.1">
    <property type="nucleotide sequence ID" value="NZ_JAVDUJ010000001.1"/>
</dbReference>
<protein>
    <recommendedName>
        <fullName evidence="1">ABC-three component systems C-terminal domain-containing protein</fullName>
    </recommendedName>
</protein>
<dbReference type="Pfam" id="PF20282">
    <property type="entry name" value="CTD6"/>
    <property type="match status" value="1"/>
</dbReference>
<dbReference type="Proteomes" id="UP001266099">
    <property type="component" value="Unassembled WGS sequence"/>
</dbReference>